<evidence type="ECO:0000256" key="6">
    <source>
        <dbReference type="ARBA" id="ARBA00023295"/>
    </source>
</evidence>
<dbReference type="PRINTS" id="PR00133">
    <property type="entry name" value="GLHYDRLASE3"/>
</dbReference>
<evidence type="ECO:0000256" key="3">
    <source>
        <dbReference type="ARBA" id="ARBA00012744"/>
    </source>
</evidence>
<evidence type="ECO:0000256" key="8">
    <source>
        <dbReference type="SAM" id="SignalP"/>
    </source>
</evidence>
<evidence type="ECO:0000313" key="12">
    <source>
        <dbReference type="Proteomes" id="UP000199039"/>
    </source>
</evidence>
<evidence type="ECO:0000256" key="1">
    <source>
        <dbReference type="ARBA" id="ARBA00000448"/>
    </source>
</evidence>
<dbReference type="STRING" id="1814289.SAMN05216410_0586"/>
<comment type="similarity">
    <text evidence="2 7">Belongs to the glycosyl hydrolase 3 family.</text>
</comment>
<dbReference type="Gene3D" id="3.20.20.300">
    <property type="entry name" value="Glycoside hydrolase, family 3, N-terminal domain"/>
    <property type="match status" value="1"/>
</dbReference>
<evidence type="ECO:0000256" key="7">
    <source>
        <dbReference type="RuleBase" id="RU361161"/>
    </source>
</evidence>
<dbReference type="InterPro" id="IPR036962">
    <property type="entry name" value="Glyco_hydro_3_N_sf"/>
</dbReference>
<evidence type="ECO:0000256" key="5">
    <source>
        <dbReference type="ARBA" id="ARBA00022801"/>
    </source>
</evidence>
<keyword evidence="6 7" id="KW-0326">Glycosidase</keyword>
<dbReference type="InterPro" id="IPR002772">
    <property type="entry name" value="Glyco_hydro_3_C"/>
</dbReference>
<dbReference type="PANTHER" id="PTHR30620:SF16">
    <property type="entry name" value="LYSOSOMAL BETA GLUCOSIDASE"/>
    <property type="match status" value="1"/>
</dbReference>
<proteinExistence type="inferred from homology"/>
<keyword evidence="5 7" id="KW-0378">Hydrolase</keyword>
<sequence>MDALPLSRQAATLALVLAFSALSGCAPEASTPTTAASSDAPYRDVSLPAGERVEDLLSRMDLADKIGQMTQAERADVTNETVTTLRLGSVLSGGGSSPVPNTPQAWADMYDAFQTAAAHTPLGIPILYGIDAVHGNNALDGATVFPHNIGLGATRDPELVRKIGQATAEEVAAIGIDWTFSPCLCVVRDDRWGRSYESFGEDPALVASMATIITGYQGDTLGGSPTSILATAKHFIADGGTSGGTDQGDAVLSDAELRATYLPPYRAAVEAGVASVMVSFSSVNGEKVHGSPALLTDLLKGELGFDGIVVSDWNGIDQIDGVAGFDQAEVARAVNAGIDMVMVPTAYATFIADLTAAVEAGDVPMDRIDDAVRRILTKKFELGLFESPLTDRSLFATVGSDEHRALAREAVAKSQVMLTNNGGLPIAASSRVLVTGSGSDDLGNQAGGWTITWQGSSGDTIEGTTILEATEDAFAAADAGGTVTARPQMTADSVAEIAGEIDVAIAVVGERPYAEFKGDRPDGVRLTGADVTTLEALRDAGVPTVVVVISGRPIDLGGAERWASAVVAAWLPGSEGAGVTDVLLGTVDPTGTLPVSWPATADQEPINVGDGQVPLFAFGAGLVGPLG</sequence>
<dbReference type="InterPro" id="IPR019800">
    <property type="entry name" value="Glyco_hydro_3_AS"/>
</dbReference>
<reference evidence="11 12" key="1">
    <citation type="submission" date="2016-09" db="EMBL/GenBank/DDBJ databases">
        <authorList>
            <person name="Capua I."/>
            <person name="De Benedictis P."/>
            <person name="Joannis T."/>
            <person name="Lombin L.H."/>
            <person name="Cattoli G."/>
        </authorList>
    </citation>
    <scope>NUCLEOTIDE SEQUENCE [LARGE SCALE GENOMIC DNA]</scope>
    <source>
        <strain evidence="11 12">ISLP-3</strain>
    </source>
</reference>
<evidence type="ECO:0000259" key="9">
    <source>
        <dbReference type="Pfam" id="PF00933"/>
    </source>
</evidence>
<feature type="signal peptide" evidence="8">
    <location>
        <begin position="1"/>
        <end position="26"/>
    </location>
</feature>
<keyword evidence="12" id="KW-1185">Reference proteome</keyword>
<gene>
    <name evidence="11" type="ORF">SAMN05216410_0586</name>
</gene>
<accession>A0A1G6GYJ9</accession>
<dbReference type="Pfam" id="PF01915">
    <property type="entry name" value="Glyco_hydro_3_C"/>
    <property type="match status" value="1"/>
</dbReference>
<dbReference type="Pfam" id="PF00933">
    <property type="entry name" value="Glyco_hydro_3"/>
    <property type="match status" value="1"/>
</dbReference>
<dbReference type="InterPro" id="IPR051915">
    <property type="entry name" value="Cellulose_Degrad_GH3"/>
</dbReference>
<dbReference type="InterPro" id="IPR036881">
    <property type="entry name" value="Glyco_hydro_3_C_sf"/>
</dbReference>
<dbReference type="AlphaFoldDB" id="A0A1G6GYJ9"/>
<dbReference type="PROSITE" id="PS00775">
    <property type="entry name" value="GLYCOSYL_HYDROL_F3"/>
    <property type="match status" value="1"/>
</dbReference>
<dbReference type="InterPro" id="IPR001764">
    <property type="entry name" value="Glyco_hydro_3_N"/>
</dbReference>
<dbReference type="GO" id="GO:0008422">
    <property type="term" value="F:beta-glucosidase activity"/>
    <property type="evidence" value="ECO:0007669"/>
    <property type="project" value="UniProtKB-EC"/>
</dbReference>
<feature type="chain" id="PRO_5038901425" description="beta-glucosidase" evidence="8">
    <location>
        <begin position="27"/>
        <end position="627"/>
    </location>
</feature>
<evidence type="ECO:0000313" key="11">
    <source>
        <dbReference type="EMBL" id="SDB87102.1"/>
    </source>
</evidence>
<protein>
    <recommendedName>
        <fullName evidence="3">beta-glucosidase</fullName>
        <ecNumber evidence="3">3.2.1.21</ecNumber>
    </recommendedName>
</protein>
<comment type="catalytic activity">
    <reaction evidence="1">
        <text>Hydrolysis of terminal, non-reducing beta-D-glucosyl residues with release of beta-D-glucose.</text>
        <dbReference type="EC" id="3.2.1.21"/>
    </reaction>
</comment>
<dbReference type="RefSeq" id="WP_093180642.1">
    <property type="nucleotide sequence ID" value="NZ_FMYH01000001.1"/>
</dbReference>
<organism evidence="11 12">
    <name type="scientific">Sanguibacter gelidistatuariae</name>
    <dbReference type="NCBI Taxonomy" id="1814289"/>
    <lineage>
        <taxon>Bacteria</taxon>
        <taxon>Bacillati</taxon>
        <taxon>Actinomycetota</taxon>
        <taxon>Actinomycetes</taxon>
        <taxon>Micrococcales</taxon>
        <taxon>Sanguibacteraceae</taxon>
        <taxon>Sanguibacter</taxon>
    </lineage>
</organism>
<dbReference type="SUPFAM" id="SSF51445">
    <property type="entry name" value="(Trans)glycosidases"/>
    <property type="match status" value="1"/>
</dbReference>
<evidence type="ECO:0000256" key="4">
    <source>
        <dbReference type="ARBA" id="ARBA00022729"/>
    </source>
</evidence>
<name>A0A1G6GYJ9_9MICO</name>
<dbReference type="EMBL" id="FMYH01000001">
    <property type="protein sequence ID" value="SDB87102.1"/>
    <property type="molecule type" value="Genomic_DNA"/>
</dbReference>
<feature type="domain" description="Glycoside hydrolase family 3 N-terminal" evidence="9">
    <location>
        <begin position="62"/>
        <end position="377"/>
    </location>
</feature>
<dbReference type="EC" id="3.2.1.21" evidence="3"/>
<dbReference type="PANTHER" id="PTHR30620">
    <property type="entry name" value="PERIPLASMIC BETA-GLUCOSIDASE-RELATED"/>
    <property type="match status" value="1"/>
</dbReference>
<dbReference type="OrthoDB" id="3187421at2"/>
<dbReference type="SUPFAM" id="SSF52279">
    <property type="entry name" value="Beta-D-glucan exohydrolase, C-terminal domain"/>
    <property type="match status" value="1"/>
</dbReference>
<evidence type="ECO:0000256" key="2">
    <source>
        <dbReference type="ARBA" id="ARBA00005336"/>
    </source>
</evidence>
<feature type="domain" description="Glycoside hydrolase family 3 C-terminal" evidence="10">
    <location>
        <begin position="416"/>
        <end position="622"/>
    </location>
</feature>
<dbReference type="InterPro" id="IPR017853">
    <property type="entry name" value="GH"/>
</dbReference>
<dbReference type="Proteomes" id="UP000199039">
    <property type="component" value="Unassembled WGS sequence"/>
</dbReference>
<evidence type="ECO:0000259" key="10">
    <source>
        <dbReference type="Pfam" id="PF01915"/>
    </source>
</evidence>
<dbReference type="GO" id="GO:0009251">
    <property type="term" value="P:glucan catabolic process"/>
    <property type="evidence" value="ECO:0007669"/>
    <property type="project" value="TreeGrafter"/>
</dbReference>
<keyword evidence="4 8" id="KW-0732">Signal</keyword>
<dbReference type="Gene3D" id="3.40.50.1700">
    <property type="entry name" value="Glycoside hydrolase family 3 C-terminal domain"/>
    <property type="match status" value="1"/>
</dbReference>